<accession>A0A172TNM6</accession>
<dbReference type="EMBL" id="CP011388">
    <property type="protein sequence ID" value="ANE48661.1"/>
    <property type="molecule type" value="Genomic_DNA"/>
</dbReference>
<dbReference type="Gene3D" id="3.90.190.10">
    <property type="entry name" value="Protein tyrosine phosphatase superfamily"/>
    <property type="match status" value="1"/>
</dbReference>
<proteinExistence type="inferred from homology"/>
<reference evidence="2 3" key="1">
    <citation type="submission" date="2015-01" db="EMBL/GenBank/DDBJ databases">
        <title>Paenibacillus swuensis/DY6/whole genome sequencing.</title>
        <authorList>
            <person name="Kim M.K."/>
            <person name="Srinivasan S."/>
            <person name="Lee J.-J."/>
        </authorList>
    </citation>
    <scope>NUCLEOTIDE SEQUENCE [LARGE SCALE GENOMIC DNA]</scope>
    <source>
        <strain evidence="2 3">DY6</strain>
    </source>
</reference>
<organism evidence="2 3">
    <name type="scientific">Paenibacillus swuensis</name>
    <dbReference type="NCBI Taxonomy" id="1178515"/>
    <lineage>
        <taxon>Bacteria</taxon>
        <taxon>Bacillati</taxon>
        <taxon>Bacillota</taxon>
        <taxon>Bacilli</taxon>
        <taxon>Bacillales</taxon>
        <taxon>Paenibacillaceae</taxon>
        <taxon>Paenibacillus</taxon>
    </lineage>
</organism>
<gene>
    <name evidence="2" type="ORF">SY83_02255</name>
</gene>
<evidence type="ECO:0000256" key="1">
    <source>
        <dbReference type="ARBA" id="ARBA00009580"/>
    </source>
</evidence>
<dbReference type="PANTHER" id="PTHR31126">
    <property type="entry name" value="TYROSINE-PROTEIN PHOSPHATASE"/>
    <property type="match status" value="1"/>
</dbReference>
<dbReference type="PANTHER" id="PTHR31126:SF1">
    <property type="entry name" value="TYROSINE SPECIFIC PROTEIN PHOSPHATASES DOMAIN-CONTAINING PROTEIN"/>
    <property type="match status" value="1"/>
</dbReference>
<dbReference type="AlphaFoldDB" id="A0A172TNM6"/>
<dbReference type="GO" id="GO:0004721">
    <property type="term" value="F:phosphoprotein phosphatase activity"/>
    <property type="evidence" value="ECO:0007669"/>
    <property type="project" value="InterPro"/>
</dbReference>
<dbReference type="STRING" id="1178515.SY83_02255"/>
<keyword evidence="3" id="KW-1185">Reference proteome</keyword>
<dbReference type="InterPro" id="IPR029021">
    <property type="entry name" value="Prot-tyrosine_phosphatase-like"/>
</dbReference>
<protein>
    <submittedName>
        <fullName evidence="2">Protein tyrosine phosphatase</fullName>
    </submittedName>
</protein>
<evidence type="ECO:0000313" key="3">
    <source>
        <dbReference type="Proteomes" id="UP000076927"/>
    </source>
</evidence>
<sequence>MVGALTPVAASAAPAPVQGHFSAASVERSNHGKMVIHWKTSSNLGPAKIYWSTSPDNIESDGKLLAHTYTSFGGYVTADPKPGFRVYFKIKAGNGATVTTAERKVNLQGAFNFRDLGGYRTTDGKTVKWGKLYRAEELGHLTPKDLAYVERMGLKTNVDYRNDSEVKAMPDPVLKGVKYVRTDQGNTGSGADLNSIMASGMLKDEQTAVGLLVMGNKSMIEKPEPYVTLMELLNEKNNMALVQHCTAGKDRTGVGSAVILLALGVDEKTVMEDYLLSNVYRAEANKMMIEGVKQKVKDENMVKAITALMGVQKEFLGAAIQEMKTKYGSIDVFLEQGLGITKQERAQLKAMYLE</sequence>
<dbReference type="Proteomes" id="UP000076927">
    <property type="component" value="Chromosome"/>
</dbReference>
<evidence type="ECO:0000313" key="2">
    <source>
        <dbReference type="EMBL" id="ANE48661.1"/>
    </source>
</evidence>
<name>A0A172TNM6_9BACL</name>
<dbReference type="InterPro" id="IPR026893">
    <property type="entry name" value="Tyr/Ser_Pase_IphP-type"/>
</dbReference>
<dbReference type="PATRIC" id="fig|1178515.4.peg.432"/>
<comment type="similarity">
    <text evidence="1">Belongs to the protein-tyrosine phosphatase family.</text>
</comment>
<dbReference type="KEGG" id="pswu:SY83_02255"/>
<dbReference type="SUPFAM" id="SSF52799">
    <property type="entry name" value="(Phosphotyrosine protein) phosphatases II"/>
    <property type="match status" value="1"/>
</dbReference>
<dbReference type="Pfam" id="PF13350">
    <property type="entry name" value="Y_phosphatase3"/>
    <property type="match status" value="1"/>
</dbReference>